<gene>
    <name evidence="4" type="ORF">IV80_GL001315</name>
</gene>
<dbReference type="InterPro" id="IPR003675">
    <property type="entry name" value="Rce1/LyrA-like_dom"/>
</dbReference>
<reference evidence="4 5" key="1">
    <citation type="journal article" date="2015" name="Genome Announc.">
        <title>Expanding the biotechnology potential of lactobacilli through comparative genomics of 213 strains and associated genera.</title>
        <authorList>
            <person name="Sun Z."/>
            <person name="Harris H.M."/>
            <person name="McCann A."/>
            <person name="Guo C."/>
            <person name="Argimon S."/>
            <person name="Zhang W."/>
            <person name="Yang X."/>
            <person name="Jeffery I.B."/>
            <person name="Cooney J.C."/>
            <person name="Kagawa T.F."/>
            <person name="Liu W."/>
            <person name="Song Y."/>
            <person name="Salvetti E."/>
            <person name="Wrobel A."/>
            <person name="Rasinkangas P."/>
            <person name="Parkhill J."/>
            <person name="Rea M.C."/>
            <person name="O'Sullivan O."/>
            <person name="Ritari J."/>
            <person name="Douillard F.P."/>
            <person name="Paul Ross R."/>
            <person name="Yang R."/>
            <person name="Briner A.E."/>
            <person name="Felis G.E."/>
            <person name="de Vos W.M."/>
            <person name="Barrangou R."/>
            <person name="Klaenhammer T.R."/>
            <person name="Caufield P.W."/>
            <person name="Cui Y."/>
            <person name="Zhang H."/>
            <person name="O'Toole P.W."/>
        </authorList>
    </citation>
    <scope>NUCLEOTIDE SEQUENCE [LARGE SCALE GENOMIC DNA]</scope>
    <source>
        <strain evidence="4 5">DSM 17757</strain>
    </source>
</reference>
<dbReference type="Proteomes" id="UP000051568">
    <property type="component" value="Unassembled WGS sequence"/>
</dbReference>
<feature type="transmembrane region" description="Helical" evidence="2">
    <location>
        <begin position="40"/>
        <end position="58"/>
    </location>
</feature>
<dbReference type="EMBL" id="JQBR01000004">
    <property type="protein sequence ID" value="KRN66724.1"/>
    <property type="molecule type" value="Genomic_DNA"/>
</dbReference>
<dbReference type="OrthoDB" id="2194912at2"/>
<dbReference type="GO" id="GO:0080120">
    <property type="term" value="P:CAAX-box protein maturation"/>
    <property type="evidence" value="ECO:0007669"/>
    <property type="project" value="UniProtKB-ARBA"/>
</dbReference>
<keyword evidence="4" id="KW-0378">Hydrolase</keyword>
<dbReference type="GO" id="GO:0006508">
    <property type="term" value="P:proteolysis"/>
    <property type="evidence" value="ECO:0007669"/>
    <property type="project" value="UniProtKB-KW"/>
</dbReference>
<dbReference type="InterPro" id="IPR052710">
    <property type="entry name" value="CAAX_protease"/>
</dbReference>
<evidence type="ECO:0000313" key="5">
    <source>
        <dbReference type="Proteomes" id="UP000051568"/>
    </source>
</evidence>
<organism evidence="4 5">
    <name type="scientific">Pediococcus cellicola</name>
    <dbReference type="NCBI Taxonomy" id="319652"/>
    <lineage>
        <taxon>Bacteria</taxon>
        <taxon>Bacillati</taxon>
        <taxon>Bacillota</taxon>
        <taxon>Bacilli</taxon>
        <taxon>Lactobacillales</taxon>
        <taxon>Lactobacillaceae</taxon>
        <taxon>Pediococcus</taxon>
    </lineage>
</organism>
<comment type="similarity">
    <text evidence="1">Belongs to the UPF0177 family.</text>
</comment>
<dbReference type="GO" id="GO:0004175">
    <property type="term" value="F:endopeptidase activity"/>
    <property type="evidence" value="ECO:0007669"/>
    <property type="project" value="UniProtKB-ARBA"/>
</dbReference>
<dbReference type="PANTHER" id="PTHR36435:SF1">
    <property type="entry name" value="CAAX AMINO TERMINAL PROTEASE FAMILY PROTEIN"/>
    <property type="match status" value="1"/>
</dbReference>
<feature type="transmembrane region" description="Helical" evidence="2">
    <location>
        <begin position="70"/>
        <end position="96"/>
    </location>
</feature>
<dbReference type="STRING" id="319652.IV80_GL001315"/>
<dbReference type="PATRIC" id="fig|319652.3.peg.1330"/>
<feature type="transmembrane region" description="Helical" evidence="2">
    <location>
        <begin position="156"/>
        <end position="189"/>
    </location>
</feature>
<name>A0A0R2IY40_9LACO</name>
<comment type="caution">
    <text evidence="4">The sequence shown here is derived from an EMBL/GenBank/DDBJ whole genome shotgun (WGS) entry which is preliminary data.</text>
</comment>
<dbReference type="Pfam" id="PF02517">
    <property type="entry name" value="Rce1-like"/>
    <property type="match status" value="1"/>
</dbReference>
<protein>
    <submittedName>
        <fullName evidence="4">Caax family protease</fullName>
    </submittedName>
</protein>
<keyword evidence="2" id="KW-0812">Transmembrane</keyword>
<feature type="transmembrane region" description="Helical" evidence="2">
    <location>
        <begin position="201"/>
        <end position="219"/>
    </location>
</feature>
<evidence type="ECO:0000313" key="4">
    <source>
        <dbReference type="EMBL" id="KRN66724.1"/>
    </source>
</evidence>
<keyword evidence="5" id="KW-1185">Reference proteome</keyword>
<evidence type="ECO:0000259" key="3">
    <source>
        <dbReference type="Pfam" id="PF02517"/>
    </source>
</evidence>
<evidence type="ECO:0000256" key="1">
    <source>
        <dbReference type="ARBA" id="ARBA00009067"/>
    </source>
</evidence>
<feature type="transmembrane region" description="Helical" evidence="2">
    <location>
        <begin position="117"/>
        <end position="136"/>
    </location>
</feature>
<keyword evidence="4" id="KW-0645">Protease</keyword>
<proteinExistence type="inferred from homology"/>
<feature type="domain" description="CAAX prenyl protease 2/Lysostaphin resistance protein A-like" evidence="3">
    <location>
        <begin position="118"/>
        <end position="209"/>
    </location>
</feature>
<sequence length="220" mass="24767">MQLEKKSIYILITYIIVYLLPSFLNSFFKLSTTMIFNVQIIDYVLGAIILSFLAFHNMPHNLPEQHQRSVWQTILWGLLGFIVVIFLQSVILRLIAQMGGQTASQNTSSLLAIIKRYPLYTLAIVVGAPVMEEIVFRKVLFGNLATALHFMNPKVSQVVTALIASGLFAFAHADGHLILYGAIGLWFCWLYQHTGRIQTSMIAHILMNTLVVLPILMTTV</sequence>
<keyword evidence="2" id="KW-0472">Membrane</keyword>
<evidence type="ECO:0000256" key="2">
    <source>
        <dbReference type="SAM" id="Phobius"/>
    </source>
</evidence>
<feature type="transmembrane region" description="Helical" evidence="2">
    <location>
        <begin position="6"/>
        <end position="28"/>
    </location>
</feature>
<dbReference type="PANTHER" id="PTHR36435">
    <property type="entry name" value="SLR1288 PROTEIN"/>
    <property type="match status" value="1"/>
</dbReference>
<accession>A0A0R2IY40</accession>
<dbReference type="RefSeq" id="WP_057750481.1">
    <property type="nucleotide sequence ID" value="NZ_BJVH01000002.1"/>
</dbReference>
<dbReference type="AlphaFoldDB" id="A0A0R2IY40"/>
<keyword evidence="2" id="KW-1133">Transmembrane helix</keyword>